<feature type="transmembrane region" description="Helical" evidence="6">
    <location>
        <begin position="106"/>
        <end position="128"/>
    </location>
</feature>
<dbReference type="AlphaFoldDB" id="M7SCF7"/>
<name>M7SCF7_EUTLA</name>
<feature type="transmembrane region" description="Helical" evidence="6">
    <location>
        <begin position="140"/>
        <end position="161"/>
    </location>
</feature>
<keyword evidence="5 6" id="KW-0472">Membrane</keyword>
<reference evidence="8" key="1">
    <citation type="journal article" date="2013" name="Genome Announc.">
        <title>Draft genome sequence of the grapevine dieback fungus Eutypa lata UCR-EL1.</title>
        <authorList>
            <person name="Blanco-Ulate B."/>
            <person name="Rolshausen P.E."/>
            <person name="Cantu D."/>
        </authorList>
    </citation>
    <scope>NUCLEOTIDE SEQUENCE [LARGE SCALE GENOMIC DNA]</scope>
    <source>
        <strain evidence="8">UCR-EL1</strain>
    </source>
</reference>
<dbReference type="OrthoDB" id="3639251at2759"/>
<dbReference type="PANTHER" id="PTHR43791:SF47">
    <property type="entry name" value="MAJOR FACILITATOR SUPERFAMILY (MFS) PROFILE DOMAIN-CONTAINING PROTEIN-RELATED"/>
    <property type="match status" value="1"/>
</dbReference>
<dbReference type="KEGG" id="ela:UCREL1_11201"/>
<evidence type="ECO:0000256" key="3">
    <source>
        <dbReference type="ARBA" id="ARBA00022692"/>
    </source>
</evidence>
<comment type="subcellular location">
    <subcellularLocation>
        <location evidence="1">Membrane</location>
        <topology evidence="1">Multi-pass membrane protein</topology>
    </subcellularLocation>
</comment>
<evidence type="ECO:0000256" key="4">
    <source>
        <dbReference type="ARBA" id="ARBA00022989"/>
    </source>
</evidence>
<evidence type="ECO:0000256" key="5">
    <source>
        <dbReference type="ARBA" id="ARBA00023136"/>
    </source>
</evidence>
<gene>
    <name evidence="7" type="ORF">UCREL1_11201</name>
</gene>
<dbReference type="HOGENOM" id="CLU_119197_0_0_1"/>
<feature type="transmembrane region" description="Helical" evidence="6">
    <location>
        <begin position="21"/>
        <end position="41"/>
    </location>
</feature>
<keyword evidence="3 6" id="KW-0812">Transmembrane</keyword>
<feature type="transmembrane region" description="Helical" evidence="6">
    <location>
        <begin position="47"/>
        <end position="69"/>
    </location>
</feature>
<evidence type="ECO:0000256" key="2">
    <source>
        <dbReference type="ARBA" id="ARBA00022448"/>
    </source>
</evidence>
<dbReference type="eggNOG" id="KOG2533">
    <property type="taxonomic scope" value="Eukaryota"/>
</dbReference>
<dbReference type="PANTHER" id="PTHR43791">
    <property type="entry name" value="PERMEASE-RELATED"/>
    <property type="match status" value="1"/>
</dbReference>
<dbReference type="STRING" id="1287681.M7SCF7"/>
<protein>
    <submittedName>
        <fullName evidence="7">Putative phthalate transporter protein</fullName>
    </submittedName>
</protein>
<dbReference type="EMBL" id="KB707526">
    <property type="protein sequence ID" value="EMR61868.1"/>
    <property type="molecule type" value="Genomic_DNA"/>
</dbReference>
<dbReference type="Proteomes" id="UP000012174">
    <property type="component" value="Unassembled WGS sequence"/>
</dbReference>
<dbReference type="GO" id="GO:0022857">
    <property type="term" value="F:transmembrane transporter activity"/>
    <property type="evidence" value="ECO:0007669"/>
    <property type="project" value="TreeGrafter"/>
</dbReference>
<dbReference type="Gene3D" id="1.20.1250.20">
    <property type="entry name" value="MFS general substrate transporter like domains"/>
    <property type="match status" value="1"/>
</dbReference>
<evidence type="ECO:0000256" key="1">
    <source>
        <dbReference type="ARBA" id="ARBA00004141"/>
    </source>
</evidence>
<dbReference type="SUPFAM" id="SSF103473">
    <property type="entry name" value="MFS general substrate transporter"/>
    <property type="match status" value="1"/>
</dbReference>
<evidence type="ECO:0000256" key="6">
    <source>
        <dbReference type="SAM" id="Phobius"/>
    </source>
</evidence>
<evidence type="ECO:0000313" key="8">
    <source>
        <dbReference type="Proteomes" id="UP000012174"/>
    </source>
</evidence>
<proteinExistence type="predicted"/>
<dbReference type="FunFam" id="1.20.1250.20:FF:000409">
    <property type="entry name" value="MFS general substrate transporter"/>
    <property type="match status" value="1"/>
</dbReference>
<keyword evidence="2" id="KW-0813">Transport</keyword>
<keyword evidence="4 6" id="KW-1133">Transmembrane helix</keyword>
<dbReference type="OMA" id="LPILGWH"/>
<dbReference type="InterPro" id="IPR036259">
    <property type="entry name" value="MFS_trans_sf"/>
</dbReference>
<dbReference type="GO" id="GO:0016020">
    <property type="term" value="C:membrane"/>
    <property type="evidence" value="ECO:0007669"/>
    <property type="project" value="UniProtKB-SubCell"/>
</dbReference>
<evidence type="ECO:0000313" key="7">
    <source>
        <dbReference type="EMBL" id="EMR61868.1"/>
    </source>
</evidence>
<feature type="transmembrane region" description="Helical" evidence="6">
    <location>
        <begin position="173"/>
        <end position="197"/>
    </location>
</feature>
<sequence length="224" mass="24818">MKKPCAIRLLTWRYLIRAYALIFFGSTTITYSLAYFLPIILVESLGFKVGAAQCLVAPPYAFAGFYMFGMGWLGDRYRLRGPIIIANMIMCLIGLPILGWHPNPSIRYLGVFFVTAGANSNVPSVMAYQANNIRGQWKRAFCSATLVGFGGIGGIAGGLVFRSQDAATGYRPGLWACIACSLMNIILVVACGIRFTIENRRADRGEKELEIHDEDYQPGFRYTI</sequence>
<keyword evidence="8" id="KW-1185">Reference proteome</keyword>
<feature type="transmembrane region" description="Helical" evidence="6">
    <location>
        <begin position="81"/>
        <end position="100"/>
    </location>
</feature>
<accession>M7SCF7</accession>
<organism evidence="7 8">
    <name type="scientific">Eutypa lata (strain UCR-EL1)</name>
    <name type="common">Grapevine dieback disease fungus</name>
    <name type="synonym">Eutypa armeniacae</name>
    <dbReference type="NCBI Taxonomy" id="1287681"/>
    <lineage>
        <taxon>Eukaryota</taxon>
        <taxon>Fungi</taxon>
        <taxon>Dikarya</taxon>
        <taxon>Ascomycota</taxon>
        <taxon>Pezizomycotina</taxon>
        <taxon>Sordariomycetes</taxon>
        <taxon>Xylariomycetidae</taxon>
        <taxon>Xylariales</taxon>
        <taxon>Diatrypaceae</taxon>
        <taxon>Eutypa</taxon>
    </lineage>
</organism>